<name>A0A0M0LA19_9BACI</name>
<accession>A0A0M0LA19</accession>
<dbReference type="Pfam" id="PF15428">
    <property type="entry name" value="Imm26"/>
    <property type="match status" value="1"/>
</dbReference>
<dbReference type="InterPro" id="IPR029278">
    <property type="entry name" value="Imm26"/>
</dbReference>
<dbReference type="RefSeq" id="WP_053400367.1">
    <property type="nucleotide sequence ID" value="NZ_LILC01000007.1"/>
</dbReference>
<organism evidence="1 2">
    <name type="scientific">Priestia koreensis</name>
    <dbReference type="NCBI Taxonomy" id="284581"/>
    <lineage>
        <taxon>Bacteria</taxon>
        <taxon>Bacillati</taxon>
        <taxon>Bacillota</taxon>
        <taxon>Bacilli</taxon>
        <taxon>Bacillales</taxon>
        <taxon>Bacillaceae</taxon>
        <taxon>Priestia</taxon>
    </lineage>
</organism>
<dbReference type="PATRIC" id="fig|284581.3.peg.4436"/>
<evidence type="ECO:0000313" key="1">
    <source>
        <dbReference type="EMBL" id="KOO47463.1"/>
    </source>
</evidence>
<dbReference type="OrthoDB" id="2961087at2"/>
<evidence type="ECO:0008006" key="3">
    <source>
        <dbReference type="Google" id="ProtNLM"/>
    </source>
</evidence>
<evidence type="ECO:0000313" key="2">
    <source>
        <dbReference type="Proteomes" id="UP000037558"/>
    </source>
</evidence>
<comment type="caution">
    <text evidence="1">The sequence shown here is derived from an EMBL/GenBank/DDBJ whole genome shotgun (WGS) entry which is preliminary data.</text>
</comment>
<keyword evidence="2" id="KW-1185">Reference proteome</keyword>
<dbReference type="EMBL" id="LILC01000007">
    <property type="protein sequence ID" value="KOO47463.1"/>
    <property type="molecule type" value="Genomic_DNA"/>
</dbReference>
<dbReference type="STRING" id="284581.AMD01_05290"/>
<protein>
    <recommendedName>
        <fullName evidence="3">Immunity protein 26</fullName>
    </recommendedName>
</protein>
<reference evidence="2" key="1">
    <citation type="submission" date="2015-08" db="EMBL/GenBank/DDBJ databases">
        <title>Fjat-14210 dsm16467.</title>
        <authorList>
            <person name="Liu B."/>
            <person name="Wang J."/>
            <person name="Zhu Y."/>
            <person name="Liu G."/>
            <person name="Chen Q."/>
            <person name="Chen Z."/>
            <person name="Lan J."/>
            <person name="Che J."/>
            <person name="Ge C."/>
            <person name="Shi H."/>
            <person name="Pan Z."/>
            <person name="Liu X."/>
        </authorList>
    </citation>
    <scope>NUCLEOTIDE SEQUENCE [LARGE SCALE GENOMIC DNA]</scope>
    <source>
        <strain evidence="2">DSM 16467</strain>
    </source>
</reference>
<proteinExistence type="predicted"/>
<dbReference type="AlphaFoldDB" id="A0A0M0LA19"/>
<gene>
    <name evidence="1" type="ORF">AMD01_05290</name>
</gene>
<dbReference type="Proteomes" id="UP000037558">
    <property type="component" value="Unassembled WGS sequence"/>
</dbReference>
<sequence length="232" mass="26818">MGVWEEDFNKEKVMLDDESLDILTLAFEEVTQLYEQNLNRKPNSVEIEALLTFSLKHSFEQMNEQDLVGCKLKTKKRKKKSGIAGDVITVPLNEDQYVYGMIVKDVRYTEVGVYMEFYNIITEKPLKFTHFKRTPKEVCCTIYTGLLFLEEGQWQKIGHIHFNQDAYQLPKFSDELLGNYYICDGAAEINPEMGYVTYQVSEEEAAKVKNPMGLFGSLATENYLKAEIYHIG</sequence>